<protein>
    <submittedName>
        <fullName evidence="1">Uncharacterized protein</fullName>
    </submittedName>
</protein>
<name>A0A3E0W8F0_9MICO</name>
<dbReference type="Gene3D" id="2.60.40.2700">
    <property type="match status" value="2"/>
</dbReference>
<accession>A0A3E0W8F0</accession>
<reference evidence="1 2" key="1">
    <citation type="submission" date="2017-04" db="EMBL/GenBank/DDBJ databases">
        <title>Comparative genome analysis of Subtercola boreus.</title>
        <authorList>
            <person name="Cho Y.-J."/>
            <person name="Cho A."/>
            <person name="Kim O.-S."/>
            <person name="Lee J.-I."/>
        </authorList>
    </citation>
    <scope>NUCLEOTIDE SEQUENCE [LARGE SCALE GENOMIC DNA]</scope>
    <source>
        <strain evidence="1 2">P28004</strain>
    </source>
</reference>
<proteinExistence type="predicted"/>
<organism evidence="1 2">
    <name type="scientific">Subtercola boreus</name>
    <dbReference type="NCBI Taxonomy" id="120213"/>
    <lineage>
        <taxon>Bacteria</taxon>
        <taxon>Bacillati</taxon>
        <taxon>Actinomycetota</taxon>
        <taxon>Actinomycetes</taxon>
        <taxon>Micrococcales</taxon>
        <taxon>Microbacteriaceae</taxon>
        <taxon>Subtercola</taxon>
    </lineage>
</organism>
<dbReference type="EMBL" id="NBXE01000029">
    <property type="protein sequence ID" value="RFA26038.1"/>
    <property type="molecule type" value="Genomic_DNA"/>
</dbReference>
<evidence type="ECO:0000313" key="1">
    <source>
        <dbReference type="EMBL" id="RFA26038.1"/>
    </source>
</evidence>
<gene>
    <name evidence="1" type="ORF">B7R25_12395</name>
</gene>
<evidence type="ECO:0000313" key="2">
    <source>
        <dbReference type="Proteomes" id="UP000257080"/>
    </source>
</evidence>
<dbReference type="AlphaFoldDB" id="A0A3E0W8F0"/>
<dbReference type="Proteomes" id="UP000257080">
    <property type="component" value="Unassembled WGS sequence"/>
</dbReference>
<dbReference type="OrthoDB" id="9758772at2"/>
<sequence length="233" mass="24458">MQKVRQPWFSRVERLVILATTLSLVSVAGGIVLDRAGDSNPLSFLAPLQTFSSSTNPLILGDPIAASTLTAVPGTWSPEPEHFDYRWFSEGAPIDGADSSTYTLTGSDIGKKVTVAVTGSKDNYEDLPQSSLPTADVLSATFSATPSPSIMGTALVGATLTAVTDGWSPEPSSFSYKWFSGGVAVQEGSQPTYTVIPTDVGKKITLTVTAFLDGYTPVPKSSKALPIVPAPDQ</sequence>
<comment type="caution">
    <text evidence="1">The sequence shown here is derived from an EMBL/GenBank/DDBJ whole genome shotgun (WGS) entry which is preliminary data.</text>
</comment>
<dbReference type="RefSeq" id="WP_116419269.1">
    <property type="nucleotide sequence ID" value="NZ_NBXC01000024.1"/>
</dbReference>